<keyword evidence="5" id="KW-0812">Transmembrane</keyword>
<keyword evidence="8" id="KW-1133">Transmembrane helix</keyword>
<evidence type="ECO:0000256" key="1">
    <source>
        <dbReference type="ARBA" id="ARBA00004167"/>
    </source>
</evidence>
<keyword evidence="4" id="KW-0433">Leucine-rich repeat</keyword>
<protein>
    <recommendedName>
        <fullName evidence="11">Leucine-rich repeat-containing N-terminal plant-type domain-containing protein</fullName>
    </recommendedName>
</protein>
<dbReference type="SUPFAM" id="SSF52058">
    <property type="entry name" value="L domain-like"/>
    <property type="match status" value="3"/>
</dbReference>
<dbReference type="InterPro" id="IPR032675">
    <property type="entry name" value="LRR_dom_sf"/>
</dbReference>
<evidence type="ECO:0000256" key="4">
    <source>
        <dbReference type="ARBA" id="ARBA00022614"/>
    </source>
</evidence>
<keyword evidence="9" id="KW-0472">Membrane</keyword>
<comment type="caution">
    <text evidence="12">The sequence shown here is derived from an EMBL/GenBank/DDBJ whole genome shotgun (WGS) entry which is preliminary data.</text>
</comment>
<feature type="region of interest" description="Disordered" evidence="10">
    <location>
        <begin position="1"/>
        <end position="23"/>
    </location>
</feature>
<comment type="subcellular location">
    <subcellularLocation>
        <location evidence="2">Cell membrane</location>
    </subcellularLocation>
    <subcellularLocation>
        <location evidence="1">Membrane</location>
        <topology evidence="1">Single-pass membrane protein</topology>
    </subcellularLocation>
</comment>
<dbReference type="Gramene" id="PHT61389">
    <property type="protein sequence ID" value="PHT61389"/>
    <property type="gene ID" value="T459_34766"/>
</dbReference>
<dbReference type="FunFam" id="3.80.10.10:FF:000299">
    <property type="entry name" value="Piriformospora indica-insensitive protein 2"/>
    <property type="match status" value="1"/>
</dbReference>
<dbReference type="Gene3D" id="3.80.10.10">
    <property type="entry name" value="Ribonuclease Inhibitor"/>
    <property type="match status" value="6"/>
</dbReference>
<evidence type="ECO:0000256" key="9">
    <source>
        <dbReference type="ARBA" id="ARBA00023136"/>
    </source>
</evidence>
<feature type="compositionally biased region" description="Polar residues" evidence="10">
    <location>
        <begin position="1"/>
        <end position="10"/>
    </location>
</feature>
<evidence type="ECO:0000256" key="10">
    <source>
        <dbReference type="SAM" id="MobiDB-lite"/>
    </source>
</evidence>
<feature type="domain" description="Leucine-rich repeat-containing N-terminal plant-type" evidence="11">
    <location>
        <begin position="539"/>
        <end position="576"/>
    </location>
</feature>
<gene>
    <name evidence="12" type="ORF">T459_34766</name>
</gene>
<evidence type="ECO:0000256" key="3">
    <source>
        <dbReference type="ARBA" id="ARBA00022475"/>
    </source>
</evidence>
<dbReference type="GO" id="GO:0009653">
    <property type="term" value="P:anatomical structure morphogenesis"/>
    <property type="evidence" value="ECO:0007669"/>
    <property type="project" value="UniProtKB-ARBA"/>
</dbReference>
<dbReference type="GO" id="GO:0005886">
    <property type="term" value="C:plasma membrane"/>
    <property type="evidence" value="ECO:0000318"/>
    <property type="project" value="GO_Central"/>
</dbReference>
<reference evidence="12 13" key="2">
    <citation type="journal article" date="2017" name="Genome Biol.">
        <title>New reference genome sequences of hot pepper reveal the massive evolution of plant disease-resistance genes by retroduplication.</title>
        <authorList>
            <person name="Kim S."/>
            <person name="Park J."/>
            <person name="Yeom S.I."/>
            <person name="Kim Y.M."/>
            <person name="Seo E."/>
            <person name="Kim K.T."/>
            <person name="Kim M.S."/>
            <person name="Lee J.M."/>
            <person name="Cheong K."/>
            <person name="Shin H.S."/>
            <person name="Kim S.B."/>
            <person name="Han K."/>
            <person name="Lee J."/>
            <person name="Park M."/>
            <person name="Lee H.A."/>
            <person name="Lee H.Y."/>
            <person name="Lee Y."/>
            <person name="Oh S."/>
            <person name="Lee J.H."/>
            <person name="Choi E."/>
            <person name="Choi E."/>
            <person name="Lee S.E."/>
            <person name="Jeon J."/>
            <person name="Kim H."/>
            <person name="Choi G."/>
            <person name="Song H."/>
            <person name="Lee J."/>
            <person name="Lee S.C."/>
            <person name="Kwon J.K."/>
            <person name="Lee H.Y."/>
            <person name="Koo N."/>
            <person name="Hong Y."/>
            <person name="Kim R.W."/>
            <person name="Kang W.H."/>
            <person name="Huh J.H."/>
            <person name="Kang B.C."/>
            <person name="Yang T.J."/>
            <person name="Lee Y.H."/>
            <person name="Bennetzen J.L."/>
            <person name="Choi D."/>
        </authorList>
    </citation>
    <scope>NUCLEOTIDE SEQUENCE [LARGE SCALE GENOMIC DNA]</scope>
    <source>
        <strain evidence="13">cv. CM334</strain>
    </source>
</reference>
<sequence>MASEVSSMLRNQVAERASAKEEASILQAELDSRTRRLETEKNELQSVLEKELDRRSSDWSLKLQKYQIEQHRLRERVRELAEQNVSLQREVSSFNEKKENQNLRQQLTQLQAEYRVAQDNRDYVRENYQEKVKELKSETLLTTVLREKLYSEEMDIKKLQADLAATVRGNDILKCEVQNALDALSYATPKLKYLNLQVSRYFGHCISYAVVASVLLGAAVSQHLSVTDPLAARRDALQSTVIYLREGFCRKDQNSSASSSEGCGSSVKRSSSVDAGHLGNATVPCTGDGSTWNNIEGINSDKSIDSGRPSLALRSSSCRSVVQEPEVGSSYVDRNLEHNSSLVVCSSSVLESQGGDSSTSTFANQQILDLNLALAFQEKLSDPRITSMLKRKGRHTDRELANLLQDKGLDPNFAVMLKESGLDPMILALLQRSSLDADREHRDSNPPVTDSNGVEDVLPNHISFSEELRLQGLGKWLQRCRVMLHHVAGTPERAWLLFSLTFILETVVVAIFRPKTIKLLNATHQQFFTLFTITFASTEEATALLKWKSTFKNQNNSLLASWQPSSDACSDWYGVSRINGRVNTLNMTNASVFATLYAFPFSSLPFLEYLDLSMNNLSGTIPPEIGNLTNLVCLNLNINQISGTIPSQIGSLVKLQILRIFQNHLNGPIPGEIGQLRSLTKLSLGANSLNGSIPPSLGNLNNLFYLFLYENQLSGSVPEEIGYLRSLTELDLSTNFLNGSIPPSLGKLNNFSYLSLYENHLSGCIPAEIGKLANLVEAYLEKKQLTGHIPPEIGDLTNAKVFYAFSNELFGPITAEIGKMNELGKLKKLNDLLLSNNELSGPIPSELGKLQKLNDLGLSNNQLSGPIPSELGKLKKLNDLGLSNNQLSGPIPSSFENLRNLQVLLDLAGNNLKGEIPQCLGSISGLLLLRMSDNNLSGEIPLSICNLTSLRRLVFARNNLMGEIPQCIGNMSGHLWNLDMQHNYLSGTLPITFNNGCALQLFNLNGNELEGRIPQSLANCTDLLFLNLGDNRLKDTFLTWLGTLRSLVVLGLRLNNNLNGEIPSTVCSLENLRILDLSRNNLKGEIPQCLGNMLHLEVLDMQHNNLSGTFKSTFSIGNCYLTSFNLYGNKLEVRIPRSLANCQRLEVVDLGDNLLNETFPMWLGTLPELQMLSLRSNKLHGPVQTSRFIKNLFPKLQIIDLASNAFTEELPVNLFQNLEAMKRVNQTLNESSNTGDGYYQDSVTQVTKGLKLEVVSILSLYTAVDFSSNRFEGHIPGIMGDLIALCVLNLSHNELQGHIPPLLGNLPLVESLDLSSNHLEGEIPEQLTLLHFFNS</sequence>
<keyword evidence="3" id="KW-1003">Cell membrane</keyword>
<dbReference type="GO" id="GO:0099402">
    <property type="term" value="P:plant organ development"/>
    <property type="evidence" value="ECO:0007669"/>
    <property type="project" value="UniProtKB-ARBA"/>
</dbReference>
<evidence type="ECO:0000256" key="8">
    <source>
        <dbReference type="ARBA" id="ARBA00022989"/>
    </source>
</evidence>
<accession>A0A2G2XVC2</accession>
<dbReference type="PANTHER" id="PTHR48004">
    <property type="entry name" value="OS01G0149700 PROTEIN"/>
    <property type="match status" value="1"/>
</dbReference>
<dbReference type="Pfam" id="PF08263">
    <property type="entry name" value="LRRNT_2"/>
    <property type="match status" value="1"/>
</dbReference>
<dbReference type="FunFam" id="3.80.10.10:FF:000095">
    <property type="entry name" value="LRR receptor-like serine/threonine-protein kinase GSO1"/>
    <property type="match status" value="2"/>
</dbReference>
<evidence type="ECO:0000256" key="2">
    <source>
        <dbReference type="ARBA" id="ARBA00004236"/>
    </source>
</evidence>
<dbReference type="Pfam" id="PF13855">
    <property type="entry name" value="LRR_8"/>
    <property type="match status" value="2"/>
</dbReference>
<dbReference type="InterPro" id="IPR052941">
    <property type="entry name" value="StomDev_PlantInt_Reg"/>
</dbReference>
<dbReference type="Proteomes" id="UP000222542">
    <property type="component" value="Unassembled WGS sequence"/>
</dbReference>
<dbReference type="SMART" id="SM00369">
    <property type="entry name" value="LRR_TYP"/>
    <property type="match status" value="13"/>
</dbReference>
<keyword evidence="13" id="KW-1185">Reference proteome</keyword>
<dbReference type="InterPro" id="IPR013210">
    <property type="entry name" value="LRR_N_plant-typ"/>
</dbReference>
<evidence type="ECO:0000259" key="11">
    <source>
        <dbReference type="Pfam" id="PF08263"/>
    </source>
</evidence>
<evidence type="ECO:0000256" key="5">
    <source>
        <dbReference type="ARBA" id="ARBA00022692"/>
    </source>
</evidence>
<dbReference type="PRINTS" id="PR00019">
    <property type="entry name" value="LEURICHRPT"/>
</dbReference>
<dbReference type="InterPro" id="IPR003591">
    <property type="entry name" value="Leu-rich_rpt_typical-subtyp"/>
</dbReference>
<evidence type="ECO:0000256" key="6">
    <source>
        <dbReference type="ARBA" id="ARBA00022729"/>
    </source>
</evidence>
<dbReference type="FunFam" id="3.80.10.10:FF:000400">
    <property type="entry name" value="Nuclear pore complex protein NUP107"/>
    <property type="match status" value="1"/>
</dbReference>
<evidence type="ECO:0000256" key="7">
    <source>
        <dbReference type="ARBA" id="ARBA00022737"/>
    </source>
</evidence>
<dbReference type="Pfam" id="PF00560">
    <property type="entry name" value="LRR_1"/>
    <property type="match status" value="9"/>
</dbReference>
<dbReference type="EMBL" id="AYRZ02000166">
    <property type="protein sequence ID" value="PHT61389.1"/>
    <property type="molecule type" value="Genomic_DNA"/>
</dbReference>
<keyword evidence="7" id="KW-0677">Repeat</keyword>
<evidence type="ECO:0000313" key="12">
    <source>
        <dbReference type="EMBL" id="PHT61389.1"/>
    </source>
</evidence>
<name>A0A2G2XVC2_CAPAN</name>
<dbReference type="InterPro" id="IPR001611">
    <property type="entry name" value="Leu-rich_rpt"/>
</dbReference>
<dbReference type="GO" id="GO:0038023">
    <property type="term" value="F:signaling receptor activity"/>
    <property type="evidence" value="ECO:0000318"/>
    <property type="project" value="GO_Central"/>
</dbReference>
<organism evidence="12 13">
    <name type="scientific">Capsicum annuum</name>
    <name type="common">Capsicum pepper</name>
    <dbReference type="NCBI Taxonomy" id="4072"/>
    <lineage>
        <taxon>Eukaryota</taxon>
        <taxon>Viridiplantae</taxon>
        <taxon>Streptophyta</taxon>
        <taxon>Embryophyta</taxon>
        <taxon>Tracheophyta</taxon>
        <taxon>Spermatophyta</taxon>
        <taxon>Magnoliopsida</taxon>
        <taxon>eudicotyledons</taxon>
        <taxon>Gunneridae</taxon>
        <taxon>Pentapetalae</taxon>
        <taxon>asterids</taxon>
        <taxon>lamiids</taxon>
        <taxon>Solanales</taxon>
        <taxon>Solanaceae</taxon>
        <taxon>Solanoideae</taxon>
        <taxon>Capsiceae</taxon>
        <taxon>Capsicum</taxon>
    </lineage>
</organism>
<keyword evidence="6" id="KW-0732">Signal</keyword>
<dbReference type="GO" id="GO:0050832">
    <property type="term" value="P:defense response to fungus"/>
    <property type="evidence" value="ECO:0007669"/>
    <property type="project" value="UniProtKB-ARBA"/>
</dbReference>
<dbReference type="GO" id="GO:0009755">
    <property type="term" value="P:hormone-mediated signaling pathway"/>
    <property type="evidence" value="ECO:0000318"/>
    <property type="project" value="GO_Central"/>
</dbReference>
<dbReference type="PANTHER" id="PTHR48004:SF58">
    <property type="entry name" value="OS01G0162200 PROTEIN"/>
    <property type="match status" value="1"/>
</dbReference>
<dbReference type="SUPFAM" id="SSF52047">
    <property type="entry name" value="RNI-like"/>
    <property type="match status" value="1"/>
</dbReference>
<proteinExistence type="predicted"/>
<reference evidence="12 13" key="1">
    <citation type="journal article" date="2014" name="Nat. Genet.">
        <title>Genome sequence of the hot pepper provides insights into the evolution of pungency in Capsicum species.</title>
        <authorList>
            <person name="Kim S."/>
            <person name="Park M."/>
            <person name="Yeom S.I."/>
            <person name="Kim Y.M."/>
            <person name="Lee J.M."/>
            <person name="Lee H.A."/>
            <person name="Seo E."/>
            <person name="Choi J."/>
            <person name="Cheong K."/>
            <person name="Kim K.T."/>
            <person name="Jung K."/>
            <person name="Lee G.W."/>
            <person name="Oh S.K."/>
            <person name="Bae C."/>
            <person name="Kim S.B."/>
            <person name="Lee H.Y."/>
            <person name="Kim S.Y."/>
            <person name="Kim M.S."/>
            <person name="Kang B.C."/>
            <person name="Jo Y.D."/>
            <person name="Yang H.B."/>
            <person name="Jeong H.J."/>
            <person name="Kang W.H."/>
            <person name="Kwon J.K."/>
            <person name="Shin C."/>
            <person name="Lim J.Y."/>
            <person name="Park J.H."/>
            <person name="Huh J.H."/>
            <person name="Kim J.S."/>
            <person name="Kim B.D."/>
            <person name="Cohen O."/>
            <person name="Paran I."/>
            <person name="Suh M.C."/>
            <person name="Lee S.B."/>
            <person name="Kim Y.K."/>
            <person name="Shin Y."/>
            <person name="Noh S.J."/>
            <person name="Park J."/>
            <person name="Seo Y.S."/>
            <person name="Kwon S.Y."/>
            <person name="Kim H.A."/>
            <person name="Park J.M."/>
            <person name="Kim H.J."/>
            <person name="Choi S.B."/>
            <person name="Bosland P.W."/>
            <person name="Reeves G."/>
            <person name="Jo S.H."/>
            <person name="Lee B.W."/>
            <person name="Cho H.T."/>
            <person name="Choi H.S."/>
            <person name="Lee M.S."/>
            <person name="Yu Y."/>
            <person name="Do Choi Y."/>
            <person name="Park B.S."/>
            <person name="van Deynze A."/>
            <person name="Ashrafi H."/>
            <person name="Hill T."/>
            <person name="Kim W.T."/>
            <person name="Pai H.S."/>
            <person name="Ahn H.K."/>
            <person name="Yeam I."/>
            <person name="Giovannoni J.J."/>
            <person name="Rose J.K."/>
            <person name="Sorensen I."/>
            <person name="Lee S.J."/>
            <person name="Kim R.W."/>
            <person name="Choi I.Y."/>
            <person name="Choi B.S."/>
            <person name="Lim J.S."/>
            <person name="Lee Y.H."/>
            <person name="Choi D."/>
        </authorList>
    </citation>
    <scope>NUCLEOTIDE SEQUENCE [LARGE SCALE GENOMIC DNA]</scope>
    <source>
        <strain evidence="13">cv. CM334</strain>
    </source>
</reference>
<evidence type="ECO:0000313" key="13">
    <source>
        <dbReference type="Proteomes" id="UP000222542"/>
    </source>
</evidence>